<name>A0A445MGB8_ENSVE</name>
<feature type="chain" id="PRO_5019207254" description="Peptidase A1 domain-containing protein" evidence="10">
    <location>
        <begin position="31"/>
        <end position="497"/>
    </location>
</feature>
<dbReference type="InterPro" id="IPR032861">
    <property type="entry name" value="TAXi_N"/>
</dbReference>
<dbReference type="Pfam" id="PF14543">
    <property type="entry name" value="TAXi_N"/>
    <property type="match status" value="1"/>
</dbReference>
<evidence type="ECO:0000259" key="11">
    <source>
        <dbReference type="PROSITE" id="PS51767"/>
    </source>
</evidence>
<dbReference type="FunFam" id="2.40.70.10:FF:000021">
    <property type="entry name" value="Aspartyl protease AED1"/>
    <property type="match status" value="1"/>
</dbReference>
<reference evidence="12" key="1">
    <citation type="journal article" date="2018" name="Data Brief">
        <title>Genome sequence data from 17 accessions of Ensete ventricosum, a staple food crop for millions in Ethiopia.</title>
        <authorList>
            <person name="Yemataw Z."/>
            <person name="Muzemil S."/>
            <person name="Ambachew D."/>
            <person name="Tripathi L."/>
            <person name="Tesfaye K."/>
            <person name="Chala A."/>
            <person name="Farbos A."/>
            <person name="O'Neill P."/>
            <person name="Moore K."/>
            <person name="Grant M."/>
            <person name="Studholme D.J."/>
        </authorList>
    </citation>
    <scope>NUCLEOTIDE SEQUENCE [LARGE SCALE GENOMIC DNA]</scope>
    <source>
        <tissue evidence="12">Leaf</tissue>
    </source>
</reference>
<evidence type="ECO:0000256" key="8">
    <source>
        <dbReference type="RuleBase" id="RU000454"/>
    </source>
</evidence>
<feature type="domain" description="Peptidase A1" evidence="11">
    <location>
        <begin position="155"/>
        <end position="493"/>
    </location>
</feature>
<feature type="signal peptide" evidence="10">
    <location>
        <begin position="1"/>
        <end position="30"/>
    </location>
</feature>
<dbReference type="AlphaFoldDB" id="A0A445MGB8"/>
<dbReference type="GO" id="GO:0006508">
    <property type="term" value="P:proteolysis"/>
    <property type="evidence" value="ECO:0007669"/>
    <property type="project" value="UniProtKB-KW"/>
</dbReference>
<evidence type="ECO:0000256" key="4">
    <source>
        <dbReference type="ARBA" id="ARBA00022750"/>
    </source>
</evidence>
<organism evidence="12">
    <name type="scientific">Ensete ventricosum</name>
    <name type="common">Abyssinian banana</name>
    <name type="synonym">Musa ensete</name>
    <dbReference type="NCBI Taxonomy" id="4639"/>
    <lineage>
        <taxon>Eukaryota</taxon>
        <taxon>Viridiplantae</taxon>
        <taxon>Streptophyta</taxon>
        <taxon>Embryophyta</taxon>
        <taxon>Tracheophyta</taxon>
        <taxon>Spermatophyta</taxon>
        <taxon>Magnoliopsida</taxon>
        <taxon>Liliopsida</taxon>
        <taxon>Zingiberales</taxon>
        <taxon>Musaceae</taxon>
        <taxon>Ensete</taxon>
    </lineage>
</organism>
<accession>A0A445MGB8</accession>
<feature type="active site" evidence="7">
    <location>
        <position position="173"/>
    </location>
</feature>
<proteinExistence type="inferred from homology"/>
<evidence type="ECO:0000256" key="6">
    <source>
        <dbReference type="ARBA" id="ARBA00023157"/>
    </source>
</evidence>
<dbReference type="PROSITE" id="PS00141">
    <property type="entry name" value="ASP_PROTEASE"/>
    <property type="match status" value="1"/>
</dbReference>
<dbReference type="FunFam" id="2.40.70.10:FF:000013">
    <property type="entry name" value="Aspartyl protease AED1"/>
    <property type="match status" value="1"/>
</dbReference>
<dbReference type="Pfam" id="PF14541">
    <property type="entry name" value="TAXi_C"/>
    <property type="match status" value="1"/>
</dbReference>
<keyword evidence="9" id="KW-1133">Transmembrane helix</keyword>
<dbReference type="Gene3D" id="2.40.70.10">
    <property type="entry name" value="Acid Proteases"/>
    <property type="match status" value="2"/>
</dbReference>
<keyword evidence="9" id="KW-0472">Membrane</keyword>
<protein>
    <recommendedName>
        <fullName evidence="11">Peptidase A1 domain-containing protein</fullName>
    </recommendedName>
</protein>
<evidence type="ECO:0000256" key="3">
    <source>
        <dbReference type="ARBA" id="ARBA00022729"/>
    </source>
</evidence>
<keyword evidence="9" id="KW-0812">Transmembrane</keyword>
<dbReference type="EMBL" id="KV875862">
    <property type="protein sequence ID" value="RZR73241.1"/>
    <property type="molecule type" value="Genomic_DNA"/>
</dbReference>
<comment type="similarity">
    <text evidence="1 8">Belongs to the peptidase A1 family.</text>
</comment>
<dbReference type="PANTHER" id="PTHR13683">
    <property type="entry name" value="ASPARTYL PROTEASES"/>
    <property type="match status" value="1"/>
</dbReference>
<dbReference type="PANTHER" id="PTHR13683:SF750">
    <property type="entry name" value="ASPARTYL PROTEASE AED1"/>
    <property type="match status" value="1"/>
</dbReference>
<dbReference type="SUPFAM" id="SSF50630">
    <property type="entry name" value="Acid proteases"/>
    <property type="match status" value="1"/>
</dbReference>
<dbReference type="InterPro" id="IPR033121">
    <property type="entry name" value="PEPTIDASE_A1"/>
</dbReference>
<evidence type="ECO:0000313" key="12">
    <source>
        <dbReference type="EMBL" id="RZR73241.1"/>
    </source>
</evidence>
<evidence type="ECO:0000256" key="9">
    <source>
        <dbReference type="SAM" id="Phobius"/>
    </source>
</evidence>
<keyword evidence="6" id="KW-1015">Disulfide bond</keyword>
<evidence type="ECO:0000256" key="2">
    <source>
        <dbReference type="ARBA" id="ARBA00022670"/>
    </source>
</evidence>
<dbReference type="InterPro" id="IPR001461">
    <property type="entry name" value="Aspartic_peptidase_A1"/>
</dbReference>
<evidence type="ECO:0000256" key="7">
    <source>
        <dbReference type="PIRSR" id="PIRSR601461-1"/>
    </source>
</evidence>
<dbReference type="CDD" id="cd05472">
    <property type="entry name" value="cnd41_like"/>
    <property type="match status" value="1"/>
</dbReference>
<gene>
    <name evidence="12" type="ORF">BHM03_00021826</name>
</gene>
<dbReference type="GO" id="GO:0004190">
    <property type="term" value="F:aspartic-type endopeptidase activity"/>
    <property type="evidence" value="ECO:0007669"/>
    <property type="project" value="UniProtKB-KW"/>
</dbReference>
<evidence type="ECO:0000256" key="1">
    <source>
        <dbReference type="ARBA" id="ARBA00007447"/>
    </source>
</evidence>
<keyword evidence="5 8" id="KW-0378">Hydrolase</keyword>
<dbReference type="PRINTS" id="PR00792">
    <property type="entry name" value="PEPSIN"/>
</dbReference>
<evidence type="ECO:0000256" key="10">
    <source>
        <dbReference type="SAM" id="SignalP"/>
    </source>
</evidence>
<feature type="transmembrane region" description="Helical" evidence="9">
    <location>
        <begin position="54"/>
        <end position="76"/>
    </location>
</feature>
<dbReference type="Proteomes" id="UP000290560">
    <property type="component" value="Unassembled WGS sequence"/>
</dbReference>
<dbReference type="InterPro" id="IPR001969">
    <property type="entry name" value="Aspartic_peptidase_AS"/>
</dbReference>
<keyword evidence="4 8" id="KW-0064">Aspartyl protease</keyword>
<dbReference type="InterPro" id="IPR032799">
    <property type="entry name" value="TAXi_C"/>
</dbReference>
<dbReference type="PROSITE" id="PS51767">
    <property type="entry name" value="PEPTIDASE_A1"/>
    <property type="match status" value="1"/>
</dbReference>
<dbReference type="InterPro" id="IPR033873">
    <property type="entry name" value="CND41-like"/>
</dbReference>
<feature type="active site" evidence="7">
    <location>
        <position position="375"/>
    </location>
</feature>
<evidence type="ECO:0000256" key="5">
    <source>
        <dbReference type="ARBA" id="ARBA00022801"/>
    </source>
</evidence>
<keyword evidence="2 8" id="KW-0645">Protease</keyword>
<dbReference type="InterPro" id="IPR021109">
    <property type="entry name" value="Peptidase_aspartic_dom_sf"/>
</dbReference>
<keyword evidence="3 10" id="KW-0732">Signal</keyword>
<sequence>MASLSSSLPSSAYLLLMLAALAVCCSHVRGEQGSHREVDVRSLFPDKVCSPSNGVVVTLLCLFHLIFFISSASSNFTTLTVAHRHGPCSPLHHRQVLSHQQILERDRFRVDWLHRQISSSPTSTKVKKVVQPQDSAVEASAIPARSGSSLDTGNYVVTVGFGTPKRDQTVVFDTGSDVTWIQCQPCASYCYSQQDPIFDPSTSSTYANISCGSAYCSDLDLFGCSSSTCLYGVQYGDKSYTIGFYAEEKLTLTDADVIPNFRFGCGEKNRGLFGRVSGLMGLGRNKASLVVQAYQKYGGVFAYCLPSTSSSTGFLTFGSGSGSYSTSSSTVKFTPMLTDASSPSFYFLDLVAISVGGRRLPISATVFSNAGTIIDSGTVISRLPPTAYSTLRAAFRRGMSSYKAAASSDSVLDTCYDFTGHTTVSIPTVALEFGGGVTMDLDLSGILYALSQSQICLAFAANSDDGDEGIVGNVQQRTFTVVYDVSRKVIGFGAGGC</sequence>